<dbReference type="EMBL" id="JAAXPE010000008">
    <property type="protein sequence ID" value="NKY86183.1"/>
    <property type="molecule type" value="Genomic_DNA"/>
</dbReference>
<evidence type="ECO:0000259" key="1">
    <source>
        <dbReference type="Pfam" id="PF18096"/>
    </source>
</evidence>
<keyword evidence="2" id="KW-0808">Transferase</keyword>
<sequence length="414" mass="45369">MGYEFSARDIDYLTTPTGRDALAAAASRPLTPATLLRDLDVLRRECGDHTAAVVETVQLRRRAETKLADAAHWLLTDDALQQATPTVVARYRARRLAGRPVHDVTCSIGAELAALHRECPVVLGSDLDRLRLAMAAHNLADAPNVALVRADALRPCSRDTVVLADPARRAGGRRTHDPARLQPPLAPLLAAYRDRDLVVKCAPGLDFDRFAPRRPGTHPLSERAGRGPDGYEGLSWDGEVEVISLDGAVREACLWSSGLTDGGVRRRATVLSGDGTFWTLTDTEPDEIPERSPGEWIVDPDGAVVRAGLVRHYAAKYGLWQLDPRIAYLTGDAVPAGVRGFRVLERLEFREKALRAELHRRHCGPLEILIRGVDIDPDALRRRIKPRGDTPHTVVLTRIGRTATAFVCETPAAR</sequence>
<dbReference type="Gene3D" id="3.40.50.150">
    <property type="entry name" value="Vaccinia Virus protein VP39"/>
    <property type="match status" value="1"/>
</dbReference>
<evidence type="ECO:0000313" key="2">
    <source>
        <dbReference type="EMBL" id="NKY86183.1"/>
    </source>
</evidence>
<keyword evidence="2" id="KW-0489">Methyltransferase</keyword>
<dbReference type="Pfam" id="PF18096">
    <property type="entry name" value="Thump_like"/>
    <property type="match status" value="1"/>
</dbReference>
<dbReference type="Proteomes" id="UP000523447">
    <property type="component" value="Unassembled WGS sequence"/>
</dbReference>
<dbReference type="AlphaFoldDB" id="A0A7X6RI20"/>
<dbReference type="GO" id="GO:0032259">
    <property type="term" value="P:methylation"/>
    <property type="evidence" value="ECO:0007669"/>
    <property type="project" value="UniProtKB-KW"/>
</dbReference>
<keyword evidence="3" id="KW-1185">Reference proteome</keyword>
<comment type="caution">
    <text evidence="2">The sequence shown here is derived from an EMBL/GenBank/DDBJ whole genome shotgun (WGS) entry which is preliminary data.</text>
</comment>
<name>A0A7X6RI20_9NOCA</name>
<dbReference type="InterPro" id="IPR029063">
    <property type="entry name" value="SAM-dependent_MTases_sf"/>
</dbReference>
<dbReference type="InterPro" id="IPR041497">
    <property type="entry name" value="Thump-like"/>
</dbReference>
<protein>
    <submittedName>
        <fullName evidence="2">Class I SAM-dependent methyltransferase</fullName>
    </submittedName>
</protein>
<reference evidence="2 3" key="1">
    <citation type="submission" date="2020-04" db="EMBL/GenBank/DDBJ databases">
        <title>MicrobeNet Type strains.</title>
        <authorList>
            <person name="Nicholson A.C."/>
        </authorList>
    </citation>
    <scope>NUCLEOTIDE SEQUENCE [LARGE SCALE GENOMIC DNA]</scope>
    <source>
        <strain evidence="2 3">DSM 44445</strain>
    </source>
</reference>
<proteinExistence type="predicted"/>
<organism evidence="2 3">
    <name type="scientific">Nocardia veterana</name>
    <dbReference type="NCBI Taxonomy" id="132249"/>
    <lineage>
        <taxon>Bacteria</taxon>
        <taxon>Bacillati</taxon>
        <taxon>Actinomycetota</taxon>
        <taxon>Actinomycetes</taxon>
        <taxon>Mycobacteriales</taxon>
        <taxon>Nocardiaceae</taxon>
        <taxon>Nocardia</taxon>
    </lineage>
</organism>
<evidence type="ECO:0000313" key="3">
    <source>
        <dbReference type="Proteomes" id="UP000523447"/>
    </source>
</evidence>
<dbReference type="SUPFAM" id="SSF53335">
    <property type="entry name" value="S-adenosyl-L-methionine-dependent methyltransferases"/>
    <property type="match status" value="1"/>
</dbReference>
<accession>A0A7X6RI20</accession>
<dbReference type="GO" id="GO:0008168">
    <property type="term" value="F:methyltransferase activity"/>
    <property type="evidence" value="ECO:0007669"/>
    <property type="project" value="UniProtKB-KW"/>
</dbReference>
<dbReference type="RefSeq" id="WP_040720906.1">
    <property type="nucleotide sequence ID" value="NZ_CAWPHS010000078.1"/>
</dbReference>
<feature type="domain" description="THUMP-like" evidence="1">
    <location>
        <begin position="338"/>
        <end position="409"/>
    </location>
</feature>
<gene>
    <name evidence="2" type="ORF">HGA07_11170</name>
</gene>